<dbReference type="OrthoDB" id="7950977at2"/>
<reference evidence="1 2" key="1">
    <citation type="submission" date="2018-04" db="EMBL/GenBank/DDBJ databases">
        <title>Bacteria isolated from cave deposits of Manipur.</title>
        <authorList>
            <person name="Sahoo D."/>
            <person name="Sarangthem I."/>
            <person name="Nandeibam J."/>
        </authorList>
    </citation>
    <scope>NUCLEOTIDE SEQUENCE [LARGE SCALE GENOMIC DNA]</scope>
    <source>
        <strain evidence="2">mrc11</strain>
    </source>
</reference>
<dbReference type="AlphaFoldDB" id="A0A328HHK1"/>
<dbReference type="RefSeq" id="WP_111903495.1">
    <property type="nucleotide sequence ID" value="NZ_JAUSZX010000001.1"/>
</dbReference>
<dbReference type="SUPFAM" id="SSF47789">
    <property type="entry name" value="C-terminal domain of RNA polymerase alpha subunit"/>
    <property type="match status" value="1"/>
</dbReference>
<evidence type="ECO:0008006" key="3">
    <source>
        <dbReference type="Google" id="ProtNLM"/>
    </source>
</evidence>
<dbReference type="Gene3D" id="1.10.150.20">
    <property type="entry name" value="5' to 3' exonuclease, C-terminal subdomain"/>
    <property type="match status" value="1"/>
</dbReference>
<dbReference type="EMBL" id="QLNP01000067">
    <property type="protein sequence ID" value="RAM37641.1"/>
    <property type="molecule type" value="Genomic_DNA"/>
</dbReference>
<sequence>MTKKSAQPGRTPLPRGLASPDRRILAHSGVESLEQLAQFGRRQLAALPGICPRTLAQLQDALEEHGLEFASA</sequence>
<proteinExistence type="predicted"/>
<gene>
    <name evidence="1" type="ORF">DBZ45_08490</name>
</gene>
<organism evidence="1 2">
    <name type="scientific">Arthrobacter globiformis</name>
    <dbReference type="NCBI Taxonomy" id="1665"/>
    <lineage>
        <taxon>Bacteria</taxon>
        <taxon>Bacillati</taxon>
        <taxon>Actinomycetota</taxon>
        <taxon>Actinomycetes</taxon>
        <taxon>Micrococcales</taxon>
        <taxon>Micrococcaceae</taxon>
        <taxon>Arthrobacter</taxon>
    </lineage>
</organism>
<dbReference type="Proteomes" id="UP000249166">
    <property type="component" value="Unassembled WGS sequence"/>
</dbReference>
<evidence type="ECO:0000313" key="2">
    <source>
        <dbReference type="Proteomes" id="UP000249166"/>
    </source>
</evidence>
<evidence type="ECO:0000313" key="1">
    <source>
        <dbReference type="EMBL" id="RAM37641.1"/>
    </source>
</evidence>
<name>A0A328HHK1_ARTGO</name>
<accession>A0A328HHK1</accession>
<comment type="caution">
    <text evidence="1">The sequence shown here is derived from an EMBL/GenBank/DDBJ whole genome shotgun (WGS) entry which is preliminary data.</text>
</comment>
<protein>
    <recommendedName>
        <fullName evidence="3">RNA polymerase alpha subunit C-terminal domain-containing protein</fullName>
    </recommendedName>
</protein>